<sequence>MKMTASFAINGRFLAQNLSGVQRYAGNIVNALDQTEAARGSTLLFPKGVRHPVYERLDAVEVGALGGYGWEQVELPIAARGRRLLNLCNMAPVIKSEQIVCIHDTNVLSSPDSYTRGFRAAYRSLQPLFARRAVRIATVSHASARQIARYLPISLSQIVVLPNGHEHALLWDADLASLPAELPVHEGDRPFVLAIGSGARHKNMALLVEIAPWLDTSGINVVIAGGNDIGDREDRTLPGNVHRCGRVSDNDLAYLLDHALCLAFPSLTEGFGLPIVEAMARGCPVVSSDCASMPEVCGAAALMGSPLDPAQWVKHIETLAMSPRLQVDLAGRGRERCKNFSWRDSAEGYLELLETPAVAKRRVFPSAPPPAPRIAAVFATLGRPEIVSKTVRHFLSTQRLAPSAVLVSCVTPEDAGDLVHLEGLTIVLGPVGLASQRNTALNALDPQTDIVVFFDDDFIAHPNWLAEAAKVFQDESSVVGITGDVIADGIKGPGIAFEEAARTVAAEAEAGAKRCIETFSPYGCNMAFRMKAIGSLRFDDRLVLYGWLEDRDFGAALAKKGGRLVKWSGCQGVHMGVKSGRTSGVRLGYSQVANPLYLLKKGTMKPHLVAAQIFKNIASNVGRLLLPEPYVDRKGRLRGNIRAIVDGMTGELAPERAADLGKKRTVVAKEGKPAGAGGA</sequence>
<evidence type="ECO:0000259" key="2">
    <source>
        <dbReference type="Pfam" id="PF00534"/>
    </source>
</evidence>
<evidence type="ECO:0000256" key="1">
    <source>
        <dbReference type="ARBA" id="ARBA00022679"/>
    </source>
</evidence>
<dbReference type="EMBL" id="STGT01000008">
    <property type="protein sequence ID" value="THV10210.1"/>
    <property type="molecule type" value="Genomic_DNA"/>
</dbReference>
<evidence type="ECO:0000313" key="4">
    <source>
        <dbReference type="EMBL" id="THV10210.1"/>
    </source>
</evidence>
<dbReference type="Gene3D" id="3.90.550.10">
    <property type="entry name" value="Spore Coat Polysaccharide Biosynthesis Protein SpsA, Chain A"/>
    <property type="match status" value="1"/>
</dbReference>
<keyword evidence="5" id="KW-1185">Reference proteome</keyword>
<dbReference type="InterPro" id="IPR001296">
    <property type="entry name" value="Glyco_trans_1"/>
</dbReference>
<organism evidence="4 5">
    <name type="scientific">Rhizobium rhizophilum</name>
    <dbReference type="NCBI Taxonomy" id="1850373"/>
    <lineage>
        <taxon>Bacteria</taxon>
        <taxon>Pseudomonadati</taxon>
        <taxon>Pseudomonadota</taxon>
        <taxon>Alphaproteobacteria</taxon>
        <taxon>Hyphomicrobiales</taxon>
        <taxon>Rhizobiaceae</taxon>
        <taxon>Rhizobium/Agrobacterium group</taxon>
        <taxon>Rhizobium</taxon>
    </lineage>
</organism>
<dbReference type="Pfam" id="PF00535">
    <property type="entry name" value="Glycos_transf_2"/>
    <property type="match status" value="1"/>
</dbReference>
<comment type="caution">
    <text evidence="4">The sequence shown here is derived from an EMBL/GenBank/DDBJ whole genome shotgun (WGS) entry which is preliminary data.</text>
</comment>
<dbReference type="PANTHER" id="PTHR46401">
    <property type="entry name" value="GLYCOSYLTRANSFERASE WBBK-RELATED"/>
    <property type="match status" value="1"/>
</dbReference>
<dbReference type="CDD" id="cd03809">
    <property type="entry name" value="GT4_MtfB-like"/>
    <property type="match status" value="1"/>
</dbReference>
<keyword evidence="1" id="KW-0808">Transferase</keyword>
<accession>A0ABY2QNB7</accession>
<dbReference type="Proteomes" id="UP000309667">
    <property type="component" value="Unassembled WGS sequence"/>
</dbReference>
<evidence type="ECO:0000259" key="3">
    <source>
        <dbReference type="Pfam" id="PF00535"/>
    </source>
</evidence>
<feature type="domain" description="Glycosyltransferase 2-like" evidence="3">
    <location>
        <begin position="431"/>
        <end position="533"/>
    </location>
</feature>
<dbReference type="Pfam" id="PF00534">
    <property type="entry name" value="Glycos_transf_1"/>
    <property type="match status" value="1"/>
</dbReference>
<dbReference type="SUPFAM" id="SSF53756">
    <property type="entry name" value="UDP-Glycosyltransferase/glycogen phosphorylase"/>
    <property type="match status" value="1"/>
</dbReference>
<dbReference type="InterPro" id="IPR001173">
    <property type="entry name" value="Glyco_trans_2-like"/>
</dbReference>
<evidence type="ECO:0000313" key="5">
    <source>
        <dbReference type="Proteomes" id="UP000309667"/>
    </source>
</evidence>
<proteinExistence type="predicted"/>
<dbReference type="SUPFAM" id="SSF53448">
    <property type="entry name" value="Nucleotide-diphospho-sugar transferases"/>
    <property type="match status" value="1"/>
</dbReference>
<protein>
    <submittedName>
        <fullName evidence="4">Glycosyltransferase</fullName>
    </submittedName>
</protein>
<dbReference type="CDD" id="cd00761">
    <property type="entry name" value="Glyco_tranf_GTA_type"/>
    <property type="match status" value="1"/>
</dbReference>
<reference evidence="4 5" key="1">
    <citation type="submission" date="2019-04" db="EMBL/GenBank/DDBJ databases">
        <title>Genome sequence of strain 7209-2.</title>
        <authorList>
            <person name="Gao J."/>
            <person name="Sun J."/>
        </authorList>
    </citation>
    <scope>NUCLEOTIDE SEQUENCE [LARGE SCALE GENOMIC DNA]</scope>
    <source>
        <strain evidence="4 5">7209-2</strain>
    </source>
</reference>
<gene>
    <name evidence="4" type="ORF">E9677_23800</name>
</gene>
<dbReference type="PANTHER" id="PTHR46401:SF2">
    <property type="entry name" value="GLYCOSYLTRANSFERASE WBBK-RELATED"/>
    <property type="match status" value="1"/>
</dbReference>
<feature type="domain" description="Glycosyl transferase family 1" evidence="2">
    <location>
        <begin position="186"/>
        <end position="335"/>
    </location>
</feature>
<name>A0ABY2QNB7_9HYPH</name>
<dbReference type="Gene3D" id="3.40.50.2000">
    <property type="entry name" value="Glycogen Phosphorylase B"/>
    <property type="match status" value="2"/>
</dbReference>
<dbReference type="InterPro" id="IPR029044">
    <property type="entry name" value="Nucleotide-diphossugar_trans"/>
</dbReference>